<dbReference type="PANTHER" id="PTHR42973">
    <property type="entry name" value="BINDING OXIDOREDUCTASE, PUTATIVE (AFU_ORTHOLOGUE AFUA_1G17690)-RELATED"/>
    <property type="match status" value="1"/>
</dbReference>
<dbReference type="GO" id="GO:0071949">
    <property type="term" value="F:FAD binding"/>
    <property type="evidence" value="ECO:0007669"/>
    <property type="project" value="InterPro"/>
</dbReference>
<feature type="domain" description="FAD-binding PCMH-type" evidence="7">
    <location>
        <begin position="68"/>
        <end position="237"/>
    </location>
</feature>
<dbReference type="Gene3D" id="3.30.43.10">
    <property type="entry name" value="Uridine Diphospho-n-acetylenolpyruvylglucosamine Reductase, domain 2"/>
    <property type="match status" value="1"/>
</dbReference>
<dbReference type="GO" id="GO:0016491">
    <property type="term" value="F:oxidoreductase activity"/>
    <property type="evidence" value="ECO:0007669"/>
    <property type="project" value="UniProtKB-KW"/>
</dbReference>
<dbReference type="Pfam" id="PF08031">
    <property type="entry name" value="BBE"/>
    <property type="match status" value="1"/>
</dbReference>
<dbReference type="PROSITE" id="PS51387">
    <property type="entry name" value="FAD_PCMH"/>
    <property type="match status" value="1"/>
</dbReference>
<dbReference type="Pfam" id="PF01565">
    <property type="entry name" value="FAD_binding_4"/>
    <property type="match status" value="1"/>
</dbReference>
<dbReference type="Gene3D" id="3.40.462.20">
    <property type="match status" value="1"/>
</dbReference>
<keyword evidence="5" id="KW-0560">Oxidoreductase</keyword>
<dbReference type="EMBL" id="CP023699">
    <property type="protein sequence ID" value="QEU95754.1"/>
    <property type="molecule type" value="Genomic_DNA"/>
</dbReference>
<dbReference type="PANTHER" id="PTHR42973:SF39">
    <property type="entry name" value="FAD-BINDING PCMH-TYPE DOMAIN-CONTAINING PROTEIN"/>
    <property type="match status" value="1"/>
</dbReference>
<evidence type="ECO:0000256" key="3">
    <source>
        <dbReference type="ARBA" id="ARBA00022630"/>
    </source>
</evidence>
<dbReference type="Proteomes" id="UP000325529">
    <property type="component" value="Chromosome"/>
</dbReference>
<protein>
    <submittedName>
        <fullName evidence="8">FAD-binding oxidoreductase</fullName>
    </submittedName>
</protein>
<dbReference type="InterPro" id="IPR006094">
    <property type="entry name" value="Oxid_FAD_bind_N"/>
</dbReference>
<dbReference type="AlphaFoldDB" id="A0A5J6GMZ5"/>
<dbReference type="InterPro" id="IPR006311">
    <property type="entry name" value="TAT_signal"/>
</dbReference>
<gene>
    <name evidence="8" type="ORF">CP970_36815</name>
</gene>
<dbReference type="InterPro" id="IPR016169">
    <property type="entry name" value="FAD-bd_PCMH_sub2"/>
</dbReference>
<reference evidence="8 9" key="1">
    <citation type="submission" date="2017-09" db="EMBL/GenBank/DDBJ databases">
        <authorList>
            <person name="Lee N."/>
            <person name="Cho B.-K."/>
        </authorList>
    </citation>
    <scope>NUCLEOTIDE SEQUENCE [LARGE SCALE GENOMIC DNA]</scope>
    <source>
        <strain evidence="8 9">ATCC 12853</strain>
    </source>
</reference>
<comment type="cofactor">
    <cofactor evidence="1">
        <name>FAD</name>
        <dbReference type="ChEBI" id="CHEBI:57692"/>
    </cofactor>
</comment>
<evidence type="ECO:0000256" key="5">
    <source>
        <dbReference type="ARBA" id="ARBA00023002"/>
    </source>
</evidence>
<keyword evidence="3" id="KW-0285">Flavoprotein</keyword>
<dbReference type="InterPro" id="IPR036318">
    <property type="entry name" value="FAD-bd_PCMH-like_sf"/>
</dbReference>
<evidence type="ECO:0000256" key="2">
    <source>
        <dbReference type="ARBA" id="ARBA00005466"/>
    </source>
</evidence>
<evidence type="ECO:0000313" key="8">
    <source>
        <dbReference type="EMBL" id="QEU95754.1"/>
    </source>
</evidence>
<keyword evidence="4" id="KW-0274">FAD</keyword>
<evidence type="ECO:0000256" key="1">
    <source>
        <dbReference type="ARBA" id="ARBA00001974"/>
    </source>
</evidence>
<proteinExistence type="inferred from homology"/>
<dbReference type="InterPro" id="IPR016166">
    <property type="entry name" value="FAD-bd_PCMH"/>
</dbReference>
<name>A0A5J6GMZ5_STRKN</name>
<dbReference type="OrthoDB" id="545125at2"/>
<feature type="signal peptide" evidence="6">
    <location>
        <begin position="1"/>
        <end position="32"/>
    </location>
</feature>
<accession>A0A5J6GMZ5</accession>
<evidence type="ECO:0000256" key="6">
    <source>
        <dbReference type="SAM" id="SignalP"/>
    </source>
</evidence>
<evidence type="ECO:0000259" key="7">
    <source>
        <dbReference type="PROSITE" id="PS51387"/>
    </source>
</evidence>
<keyword evidence="9" id="KW-1185">Reference proteome</keyword>
<evidence type="ECO:0000256" key="4">
    <source>
        <dbReference type="ARBA" id="ARBA00022827"/>
    </source>
</evidence>
<dbReference type="InterPro" id="IPR050416">
    <property type="entry name" value="FAD-linked_Oxidoreductase"/>
</dbReference>
<dbReference type="RefSeq" id="WP_063806094.1">
    <property type="nucleotide sequence ID" value="NZ_CP023699.1"/>
</dbReference>
<feature type="chain" id="PRO_5023825083" evidence="6">
    <location>
        <begin position="33"/>
        <end position="508"/>
    </location>
</feature>
<dbReference type="InterPro" id="IPR016167">
    <property type="entry name" value="FAD-bd_PCMH_sub1"/>
</dbReference>
<keyword evidence="6" id="KW-0732">Signal</keyword>
<dbReference type="SUPFAM" id="SSF56176">
    <property type="entry name" value="FAD-binding/transporter-associated domain-like"/>
    <property type="match status" value="1"/>
</dbReference>
<dbReference type="InterPro" id="IPR012951">
    <property type="entry name" value="BBE"/>
</dbReference>
<dbReference type="Gene3D" id="3.30.465.10">
    <property type="match status" value="1"/>
</dbReference>
<sequence length="508" mass="53862">MATRRQVLRGATAGITLAATAPMLGWAGGASAVTAVDWNKLAAGLEGDLILPSDSGYAQAKKLHFSMYDSTSPAAVAYCQGAADVQLCLAFAQQNDIAAVPRSGGHSFGGFSTTTGLVIDVSRLNGIQVGGSTTVLGPGVQTVDALDALAGHGLALAGGLHGSVAAGGFVHGGGIGWQTRSFGVASDALVSAQVVLADGRVVTCSKDSEPDLFWALRGGGGGNFGIVTRYERRPAKASTMVNFKLAWAWSDVERVIEAWQQWAPTTPWTLGSRWIVSQLDTSPGAPEPIVWVDGSFLGTPEALAPLLDDLAAAVGRAPDTRSSTRFSFLEGMLDWFGCSGKTVAQCHTEGYSPDAVMPRNNFIVDRSRLFSQGLSKSAISQLLAAFTASPRAGQLRFVQALALGGKANTVGRTDTAYVHRTAQFTLNWTVGTVDATPVQEDRDAARAWIKGGFDAVDPFSLRETYQNYIDPELRDWKTSYYAENYARLADIKRAYDPNGFFCFAQAIQ</sequence>
<evidence type="ECO:0000313" key="9">
    <source>
        <dbReference type="Proteomes" id="UP000325529"/>
    </source>
</evidence>
<dbReference type="KEGG" id="ska:CP970_36815"/>
<organism evidence="8 9">
    <name type="scientific">Streptomyces kanamyceticus</name>
    <dbReference type="NCBI Taxonomy" id="1967"/>
    <lineage>
        <taxon>Bacteria</taxon>
        <taxon>Bacillati</taxon>
        <taxon>Actinomycetota</taxon>
        <taxon>Actinomycetes</taxon>
        <taxon>Kitasatosporales</taxon>
        <taxon>Streptomycetaceae</taxon>
        <taxon>Streptomyces</taxon>
    </lineage>
</organism>
<comment type="similarity">
    <text evidence="2">Belongs to the oxygen-dependent FAD-linked oxidoreductase family.</text>
</comment>
<dbReference type="PROSITE" id="PS51318">
    <property type="entry name" value="TAT"/>
    <property type="match status" value="1"/>
</dbReference>